<evidence type="ECO:0000256" key="2">
    <source>
        <dbReference type="SAM" id="MobiDB-lite"/>
    </source>
</evidence>
<dbReference type="Gene3D" id="1.25.40.10">
    <property type="entry name" value="Tetratricopeptide repeat domain"/>
    <property type="match status" value="1"/>
</dbReference>
<reference evidence="3 4" key="1">
    <citation type="submission" date="2019-06" db="EMBL/GenBank/DDBJ databases">
        <title>Spirosoma utsteinense sp. nov. isolated from Antarctic ice-free soils.</title>
        <authorList>
            <person name="Tahon G."/>
        </authorList>
    </citation>
    <scope>NUCLEOTIDE SEQUENCE [LARGE SCALE GENOMIC DNA]</scope>
    <source>
        <strain evidence="3 4">LMG 31447</strain>
    </source>
</reference>
<dbReference type="Proteomes" id="UP000700732">
    <property type="component" value="Unassembled WGS sequence"/>
</dbReference>
<dbReference type="EMBL" id="VFIA01000006">
    <property type="protein sequence ID" value="MBC3790908.1"/>
    <property type="molecule type" value="Genomic_DNA"/>
</dbReference>
<dbReference type="RefSeq" id="WP_186736718.1">
    <property type="nucleotide sequence ID" value="NZ_VFIA01000006.1"/>
</dbReference>
<dbReference type="InterPro" id="IPR011990">
    <property type="entry name" value="TPR-like_helical_dom_sf"/>
</dbReference>
<accession>A0ABR6W2Y1</accession>
<name>A0ABR6W2Y1_9BACT</name>
<gene>
    <name evidence="3" type="ORF">FH603_1405</name>
</gene>
<proteinExistence type="predicted"/>
<comment type="caution">
    <text evidence="3">The sequence shown here is derived from an EMBL/GenBank/DDBJ whole genome shotgun (WGS) entry which is preliminary data.</text>
</comment>
<dbReference type="SUPFAM" id="SSF48452">
    <property type="entry name" value="TPR-like"/>
    <property type="match status" value="1"/>
</dbReference>
<keyword evidence="1" id="KW-0802">TPR repeat</keyword>
<evidence type="ECO:0000256" key="1">
    <source>
        <dbReference type="PROSITE-ProRule" id="PRU00339"/>
    </source>
</evidence>
<protein>
    <submittedName>
        <fullName evidence="3">Tetratricopeptide (TPR) repeat protein</fullName>
    </submittedName>
</protein>
<feature type="region of interest" description="Disordered" evidence="2">
    <location>
        <begin position="32"/>
        <end position="83"/>
    </location>
</feature>
<feature type="repeat" description="TPR" evidence="1">
    <location>
        <begin position="216"/>
        <end position="249"/>
    </location>
</feature>
<organism evidence="3 4">
    <name type="scientific">Spirosoma utsteinense</name>
    <dbReference type="NCBI Taxonomy" id="2585773"/>
    <lineage>
        <taxon>Bacteria</taxon>
        <taxon>Pseudomonadati</taxon>
        <taxon>Bacteroidota</taxon>
        <taxon>Cytophagia</taxon>
        <taxon>Cytophagales</taxon>
        <taxon>Cytophagaceae</taxon>
        <taxon>Spirosoma</taxon>
    </lineage>
</organism>
<dbReference type="Pfam" id="PF13432">
    <property type="entry name" value="TPR_16"/>
    <property type="match status" value="1"/>
</dbReference>
<dbReference type="PROSITE" id="PS50005">
    <property type="entry name" value="TPR"/>
    <property type="match status" value="1"/>
</dbReference>
<sequence>MNKTVLLVVVMASALTVGLYTLPKVVVRNEDKQLSSAGGRTSQTSGRTGGRTTDSLNATASIGPTDDSQPDRSAIHEKPISADEQKQLGTLRASFLTAAPTQKEAFGEKLIAAFRAVTRYDSAAYYADLLAVAQPSERNMLRAGDAYFEAYTFAVDEQKTAKLGQKTRDFYQKVLVSNPNLLEAKANMAMTYVNTQTPMQGIMLLREVLKQEPTNELALFNLGLLSMRSNQYGRAIERFRQILVNNPNSRKAQFYLGVSLAEAGQKDEARRVLAQVKQQEKDPQILAAVREYEDRLSK</sequence>
<feature type="compositionally biased region" description="Basic and acidic residues" evidence="2">
    <location>
        <begin position="69"/>
        <end position="83"/>
    </location>
</feature>
<evidence type="ECO:0000313" key="4">
    <source>
        <dbReference type="Proteomes" id="UP000700732"/>
    </source>
</evidence>
<keyword evidence="4" id="KW-1185">Reference proteome</keyword>
<evidence type="ECO:0000313" key="3">
    <source>
        <dbReference type="EMBL" id="MBC3790908.1"/>
    </source>
</evidence>
<dbReference type="InterPro" id="IPR019734">
    <property type="entry name" value="TPR_rpt"/>
</dbReference>
<feature type="compositionally biased region" description="Low complexity" evidence="2">
    <location>
        <begin position="35"/>
        <end position="55"/>
    </location>
</feature>